<feature type="coiled-coil region" evidence="1">
    <location>
        <begin position="290"/>
        <end position="324"/>
    </location>
</feature>
<proteinExistence type="predicted"/>
<keyword evidence="2" id="KW-0812">Transmembrane</keyword>
<evidence type="ECO:0000256" key="1">
    <source>
        <dbReference type="SAM" id="Coils"/>
    </source>
</evidence>
<keyword evidence="1" id="KW-0175">Coiled coil</keyword>
<feature type="transmembrane region" description="Helical" evidence="2">
    <location>
        <begin position="264"/>
        <end position="284"/>
    </location>
</feature>
<dbReference type="InterPro" id="IPR011990">
    <property type="entry name" value="TPR-like_helical_dom_sf"/>
</dbReference>
<dbReference type="Proteomes" id="UP000032900">
    <property type="component" value="Unassembled WGS sequence"/>
</dbReference>
<dbReference type="STRING" id="1236989.JCM15548_11919"/>
<dbReference type="EMBL" id="BAZW01000012">
    <property type="protein sequence ID" value="GAO29700.1"/>
    <property type="molecule type" value="Genomic_DNA"/>
</dbReference>
<reference evidence="4 5" key="1">
    <citation type="journal article" date="2015" name="Microbes Environ.">
        <title>Distribution and evolution of nitrogen fixation genes in the phylum bacteroidetes.</title>
        <authorList>
            <person name="Inoue J."/>
            <person name="Oshima K."/>
            <person name="Suda W."/>
            <person name="Sakamoto M."/>
            <person name="Iino T."/>
            <person name="Noda S."/>
            <person name="Hongoh Y."/>
            <person name="Hattori M."/>
            <person name="Ohkuma M."/>
        </authorList>
    </citation>
    <scope>NUCLEOTIDE SEQUENCE [LARGE SCALE GENOMIC DNA]</scope>
    <source>
        <strain evidence="4">JCM 15548</strain>
    </source>
</reference>
<evidence type="ECO:0000313" key="5">
    <source>
        <dbReference type="Proteomes" id="UP000032900"/>
    </source>
</evidence>
<accession>A0A0E9LXU7</accession>
<evidence type="ECO:0000313" key="4">
    <source>
        <dbReference type="EMBL" id="GAO29700.1"/>
    </source>
</evidence>
<dbReference type="SUPFAM" id="SSF48452">
    <property type="entry name" value="TPR-like"/>
    <property type="match status" value="1"/>
</dbReference>
<dbReference type="AlphaFoldDB" id="A0A0E9LXU7"/>
<protein>
    <submittedName>
        <fullName evidence="4">Regulatory protein SusR</fullName>
    </submittedName>
</protein>
<gene>
    <name evidence="4" type="ORF">JCM15548_11919</name>
</gene>
<feature type="domain" description="DUF6377" evidence="3">
    <location>
        <begin position="190"/>
        <end position="444"/>
    </location>
</feature>
<keyword evidence="2" id="KW-0472">Membrane</keyword>
<name>A0A0E9LXU7_9BACT</name>
<dbReference type="InterPro" id="IPR045957">
    <property type="entry name" value="DUF6377"/>
</dbReference>
<dbReference type="Pfam" id="PF19904">
    <property type="entry name" value="DUF6377"/>
    <property type="match status" value="1"/>
</dbReference>
<keyword evidence="5" id="KW-1185">Reference proteome</keyword>
<organism evidence="4 5">
    <name type="scientific">Geofilum rubicundum JCM 15548</name>
    <dbReference type="NCBI Taxonomy" id="1236989"/>
    <lineage>
        <taxon>Bacteria</taxon>
        <taxon>Pseudomonadati</taxon>
        <taxon>Bacteroidota</taxon>
        <taxon>Bacteroidia</taxon>
        <taxon>Marinilabiliales</taxon>
        <taxon>Marinilabiliaceae</taxon>
        <taxon>Geofilum</taxon>
    </lineage>
</organism>
<comment type="caution">
    <text evidence="4">The sequence shown here is derived from an EMBL/GenBank/DDBJ whole genome shotgun (WGS) entry which is preliminary data.</text>
</comment>
<keyword evidence="2" id="KW-1133">Transmembrane helix</keyword>
<evidence type="ECO:0000259" key="3">
    <source>
        <dbReference type="Pfam" id="PF19904"/>
    </source>
</evidence>
<dbReference type="RefSeq" id="WP_062124159.1">
    <property type="nucleotide sequence ID" value="NZ_BAZW01000012.1"/>
</dbReference>
<sequence>MPFIKNSSSLPAFICDSAIHYLERNLQLAQNLEDMEAYRDTKIKLAHLLASSGMYKEAVDILDSIPEAALTEELKIQLYHAYDHVYGELAFYSRSEWLKKTYYKIARQYKTQLFQRLDTRSDLYLSMLETNYRDSGNIDLALKTNDQRMALLTPEDQGYAVVAFHRSLDYQQQGDPFLRKKFLIRSAISDTRSAIKDNASITLLANILFEEGDLKRAYNYIRYAMEDANFYNAKLRNVQISEIQPIIDRTYNLRNERQKQQLRLFLGISVLLFLFSMLTLWIIYKQKRKLQKAHAKVQGYNDQLEQLNQDLKDVNHRLKHLNSSLAEANHVKEEYIGLFLSICSTYIDKMEDMRKMVNREITKGRVAELLSYTKSGSFIDNELKEFYNNFDNTFLHIYPNFVKEFNNLLQPQERIELKPGEMLNTELRIFALIRLGIPDSSKIAGLLRYSVNTIYNYRAKIKNKSMVQRDDFEKLIMEINAPNVEETKDSL</sequence>
<evidence type="ECO:0000256" key="2">
    <source>
        <dbReference type="SAM" id="Phobius"/>
    </source>
</evidence>